<feature type="region of interest" description="Disordered" evidence="2">
    <location>
        <begin position="295"/>
        <end position="323"/>
    </location>
</feature>
<feature type="compositionally biased region" description="Polar residues" evidence="2">
    <location>
        <begin position="308"/>
        <end position="323"/>
    </location>
</feature>
<evidence type="ECO:0000313" key="3">
    <source>
        <dbReference type="EMBL" id="KAL0581280.1"/>
    </source>
</evidence>
<organism evidence="3 4">
    <name type="scientific">Marasmius crinis-equi</name>
    <dbReference type="NCBI Taxonomy" id="585013"/>
    <lineage>
        <taxon>Eukaryota</taxon>
        <taxon>Fungi</taxon>
        <taxon>Dikarya</taxon>
        <taxon>Basidiomycota</taxon>
        <taxon>Agaricomycotina</taxon>
        <taxon>Agaricomycetes</taxon>
        <taxon>Agaricomycetidae</taxon>
        <taxon>Agaricales</taxon>
        <taxon>Marasmiineae</taxon>
        <taxon>Marasmiaceae</taxon>
        <taxon>Marasmius</taxon>
    </lineage>
</organism>
<proteinExistence type="predicted"/>
<feature type="region of interest" description="Disordered" evidence="2">
    <location>
        <begin position="214"/>
        <end position="239"/>
    </location>
</feature>
<reference evidence="3 4" key="1">
    <citation type="submission" date="2024-02" db="EMBL/GenBank/DDBJ databases">
        <title>A draft genome for the cacao thread blight pathogen Marasmius crinis-equi.</title>
        <authorList>
            <person name="Cohen S.P."/>
            <person name="Baruah I.K."/>
            <person name="Amoako-Attah I."/>
            <person name="Bukari Y."/>
            <person name="Meinhardt L.W."/>
            <person name="Bailey B.A."/>
        </authorList>
    </citation>
    <scope>NUCLEOTIDE SEQUENCE [LARGE SCALE GENOMIC DNA]</scope>
    <source>
        <strain evidence="3 4">GH-76</strain>
    </source>
</reference>
<dbReference type="EMBL" id="JBAHYK010000013">
    <property type="protein sequence ID" value="KAL0581280.1"/>
    <property type="molecule type" value="Genomic_DNA"/>
</dbReference>
<evidence type="ECO:0000256" key="2">
    <source>
        <dbReference type="SAM" id="MobiDB-lite"/>
    </source>
</evidence>
<evidence type="ECO:0000313" key="4">
    <source>
        <dbReference type="Proteomes" id="UP001465976"/>
    </source>
</evidence>
<accession>A0ABR3G0F5</accession>
<protein>
    <submittedName>
        <fullName evidence="3">Uncharacterized protein</fullName>
    </submittedName>
</protein>
<sequence length="716" mass="81863">MKLKSRRQKIRTSSAADQDEYQPFLSQPTLYIPNPPPTVKLQNIAAALVGYGTSIHSIYFISVRQRPRLGKFSGRSTRRRWVRVEFCSIEMAEQAYVTLHRRPVPGVSPQVLLNFRFTPYFSSVPSGIIATPTTATVAISNKRPVSQTRAVVEPSSVKRHDVGKRKVEQFVTSKKPAPTLATTGCSPSRPVEVKRREFTKGPLEYSGLLEALELDGGSDDSASDHSQVGDETEDYLNTSERVLYPIDEEAEENDENEEDADVDSDIYSDAESLIEMLHKFDSLDTTQHELDTANTTVEPDLPHPLATSPKSDPGSSTKSLRRSISTISSVPVPVPKVIPAVPAPNEVHKPCQRPHTTPESQELINSQTSTIISLRKDLYDLLKAADSQTLIIEGLRNLIRQLEWDKADLLGMVDSARENSTRQVKLMQVQVEEMETRMGFMEARLNLAEAKCRVFEKNGNRSGTSGLSEEEMERRKLSELEDSCRHLADMIAHDTHQKNLAARRERIRLREKVITEQARRLREQEERRQVLMEEEAARKIHGAEDRQRREKDRRRKLRREQAEAKERKRCCERDMQKWGTGEWTSPRALERFKIVLAEFESITYTEDQPLTMGSVPWPILTDPFDVDTEDPGKALEELEWGMVEVFFRDIAKYVDLTEYKTLLERTNLAFHPDRWKARRLLDTVVEEDVRGWLEAKGNMVAQAVTPLWKESKQYRN</sequence>
<feature type="compositionally biased region" description="Basic and acidic residues" evidence="2">
    <location>
        <begin position="540"/>
        <end position="550"/>
    </location>
</feature>
<feature type="region of interest" description="Disordered" evidence="2">
    <location>
        <begin position="540"/>
        <end position="561"/>
    </location>
</feature>
<feature type="coiled-coil region" evidence="1">
    <location>
        <begin position="417"/>
        <end position="451"/>
    </location>
</feature>
<dbReference type="Proteomes" id="UP001465976">
    <property type="component" value="Unassembled WGS sequence"/>
</dbReference>
<feature type="region of interest" description="Disordered" evidence="2">
    <location>
        <begin position="177"/>
        <end position="197"/>
    </location>
</feature>
<gene>
    <name evidence="3" type="ORF">V5O48_000763</name>
</gene>
<feature type="region of interest" description="Disordered" evidence="2">
    <location>
        <begin position="343"/>
        <end position="362"/>
    </location>
</feature>
<keyword evidence="1" id="KW-0175">Coiled coil</keyword>
<evidence type="ECO:0000256" key="1">
    <source>
        <dbReference type="SAM" id="Coils"/>
    </source>
</evidence>
<keyword evidence="4" id="KW-1185">Reference proteome</keyword>
<name>A0ABR3G0F5_9AGAR</name>
<comment type="caution">
    <text evidence="3">The sequence shown here is derived from an EMBL/GenBank/DDBJ whole genome shotgun (WGS) entry which is preliminary data.</text>
</comment>